<comment type="caution">
    <text evidence="1">The sequence shown here is derived from an EMBL/GenBank/DDBJ whole genome shotgun (WGS) entry which is preliminary data.</text>
</comment>
<sequence>MQCTVVFGAATRLFIAQLRHPHAALRHSTHTCDIVSSDLDTSTSFHSTCPLPTNQHNNPIPPICHNDHL</sequence>
<name>A0A9P6N5N7_9BASI</name>
<accession>A0A9P6N5N7</accession>
<keyword evidence="2" id="KW-1185">Reference proteome</keyword>
<evidence type="ECO:0000313" key="2">
    <source>
        <dbReference type="Proteomes" id="UP000886653"/>
    </source>
</evidence>
<proteinExistence type="predicted"/>
<gene>
    <name evidence="1" type="ORF">CROQUDRAFT_102272</name>
</gene>
<dbReference type="AlphaFoldDB" id="A0A9P6N5N7"/>
<organism evidence="1 2">
    <name type="scientific">Cronartium quercuum f. sp. fusiforme G11</name>
    <dbReference type="NCBI Taxonomy" id="708437"/>
    <lineage>
        <taxon>Eukaryota</taxon>
        <taxon>Fungi</taxon>
        <taxon>Dikarya</taxon>
        <taxon>Basidiomycota</taxon>
        <taxon>Pucciniomycotina</taxon>
        <taxon>Pucciniomycetes</taxon>
        <taxon>Pucciniales</taxon>
        <taxon>Coleosporiaceae</taxon>
        <taxon>Cronartium</taxon>
    </lineage>
</organism>
<protein>
    <submittedName>
        <fullName evidence="1">Uncharacterized protein</fullName>
    </submittedName>
</protein>
<dbReference type="Proteomes" id="UP000886653">
    <property type="component" value="Unassembled WGS sequence"/>
</dbReference>
<dbReference type="EMBL" id="MU167877">
    <property type="protein sequence ID" value="KAG0139047.1"/>
    <property type="molecule type" value="Genomic_DNA"/>
</dbReference>
<evidence type="ECO:0000313" key="1">
    <source>
        <dbReference type="EMBL" id="KAG0139047.1"/>
    </source>
</evidence>
<reference evidence="1" key="1">
    <citation type="submission" date="2013-11" db="EMBL/GenBank/DDBJ databases">
        <title>Genome sequence of the fusiform rust pathogen reveals effectors for host alternation and coevolution with pine.</title>
        <authorList>
            <consortium name="DOE Joint Genome Institute"/>
            <person name="Smith K."/>
            <person name="Pendleton A."/>
            <person name="Kubisiak T."/>
            <person name="Anderson C."/>
            <person name="Salamov A."/>
            <person name="Aerts A."/>
            <person name="Riley R."/>
            <person name="Clum A."/>
            <person name="Lindquist E."/>
            <person name="Ence D."/>
            <person name="Campbell M."/>
            <person name="Kronenberg Z."/>
            <person name="Feau N."/>
            <person name="Dhillon B."/>
            <person name="Hamelin R."/>
            <person name="Burleigh J."/>
            <person name="Smith J."/>
            <person name="Yandell M."/>
            <person name="Nelson C."/>
            <person name="Grigoriev I."/>
            <person name="Davis J."/>
        </authorList>
    </citation>
    <scope>NUCLEOTIDE SEQUENCE</scope>
    <source>
        <strain evidence="1">G11</strain>
    </source>
</reference>